<dbReference type="GO" id="GO:0016491">
    <property type="term" value="F:oxidoreductase activity"/>
    <property type="evidence" value="ECO:0007669"/>
    <property type="project" value="InterPro"/>
</dbReference>
<protein>
    <submittedName>
        <fullName evidence="2">Glutaredoxin family protein, arsenate reductase</fullName>
    </submittedName>
</protein>
<dbReference type="OrthoDB" id="2113030at2"/>
<dbReference type="AlphaFoldDB" id="L0KCR3"/>
<dbReference type="EMBL" id="CP003359">
    <property type="protein sequence ID" value="AGB42184.1"/>
    <property type="molecule type" value="Genomic_DNA"/>
</dbReference>
<gene>
    <name evidence="2" type="ordered locus">Halha_2310</name>
</gene>
<proteinExistence type="predicted"/>
<dbReference type="InterPro" id="IPR036249">
    <property type="entry name" value="Thioredoxin-like_sf"/>
</dbReference>
<reference evidence="3" key="1">
    <citation type="submission" date="2012-02" db="EMBL/GenBank/DDBJ databases">
        <title>The complete genome of Halobacteroides halobius DSM 5150.</title>
        <authorList>
            <person name="Lucas S."/>
            <person name="Copeland A."/>
            <person name="Lapidus A."/>
            <person name="Glavina del Rio T."/>
            <person name="Dalin E."/>
            <person name="Tice H."/>
            <person name="Bruce D."/>
            <person name="Goodwin L."/>
            <person name="Pitluck S."/>
            <person name="Peters L."/>
            <person name="Mikhailova N."/>
            <person name="Gu W."/>
            <person name="Kyrpides N."/>
            <person name="Mavromatis K."/>
            <person name="Ivanova N."/>
            <person name="Brettin T."/>
            <person name="Detter J.C."/>
            <person name="Han C."/>
            <person name="Larimer F."/>
            <person name="Land M."/>
            <person name="Hauser L."/>
            <person name="Markowitz V."/>
            <person name="Cheng J.-F."/>
            <person name="Hugenholtz P."/>
            <person name="Woyke T."/>
            <person name="Wu D."/>
            <person name="Tindall B."/>
            <person name="Pomrenke H."/>
            <person name="Brambilla E."/>
            <person name="Klenk H.-P."/>
            <person name="Eisen J.A."/>
        </authorList>
    </citation>
    <scope>NUCLEOTIDE SEQUENCE [LARGE SCALE GENOMIC DNA]</scope>
    <source>
        <strain evidence="3">ATCC 35273 / DSM 5150 / MD-1</strain>
    </source>
</reference>
<dbReference type="Pfam" id="PF08534">
    <property type="entry name" value="Redoxin"/>
    <property type="match status" value="1"/>
</dbReference>
<dbReference type="Gene3D" id="3.40.30.10">
    <property type="entry name" value="Glutaredoxin"/>
    <property type="match status" value="1"/>
</dbReference>
<sequence>MKKLIIFFIIFLLICGFLIGGAIKLILSFKNDNVAESEERYYLPKVTLNDLRGNEVQFHKIKEPTLLLFWLPDSSTCIKQLEILSEFKRTSNYNFDIISIGIGNLSKEKIKRLLNTKNIQFRTIIDSKTTLTKKLNVTAIPTVIFYKPYDKPITKVGLKKKRKLQKIINKYLLSN</sequence>
<dbReference type="Proteomes" id="UP000010880">
    <property type="component" value="Chromosome"/>
</dbReference>
<keyword evidence="3" id="KW-1185">Reference proteome</keyword>
<dbReference type="SUPFAM" id="SSF52833">
    <property type="entry name" value="Thioredoxin-like"/>
    <property type="match status" value="1"/>
</dbReference>
<dbReference type="RefSeq" id="WP_015327898.1">
    <property type="nucleotide sequence ID" value="NC_019978.1"/>
</dbReference>
<name>L0KCR3_HALHC</name>
<feature type="domain" description="Redoxin" evidence="1">
    <location>
        <begin position="43"/>
        <end position="144"/>
    </location>
</feature>
<evidence type="ECO:0000313" key="2">
    <source>
        <dbReference type="EMBL" id="AGB42184.1"/>
    </source>
</evidence>
<dbReference type="KEGG" id="hhl:Halha_2310"/>
<accession>L0KCR3</accession>
<organism evidence="2 3">
    <name type="scientific">Halobacteroides halobius (strain ATCC 35273 / DSM 5150 / MD-1)</name>
    <dbReference type="NCBI Taxonomy" id="748449"/>
    <lineage>
        <taxon>Bacteria</taxon>
        <taxon>Bacillati</taxon>
        <taxon>Bacillota</taxon>
        <taxon>Clostridia</taxon>
        <taxon>Halanaerobiales</taxon>
        <taxon>Halobacteroidaceae</taxon>
        <taxon>Halobacteroides</taxon>
    </lineage>
</organism>
<dbReference type="HOGENOM" id="CLU_1551913_0_0_9"/>
<dbReference type="InterPro" id="IPR013740">
    <property type="entry name" value="Redoxin"/>
</dbReference>
<dbReference type="eggNOG" id="COG0526">
    <property type="taxonomic scope" value="Bacteria"/>
</dbReference>
<evidence type="ECO:0000259" key="1">
    <source>
        <dbReference type="Pfam" id="PF08534"/>
    </source>
</evidence>
<evidence type="ECO:0000313" key="3">
    <source>
        <dbReference type="Proteomes" id="UP000010880"/>
    </source>
</evidence>
<dbReference type="STRING" id="748449.Halha_2310"/>